<accession>A0A926NIL3</accession>
<name>A0A926NIL3_9BACL</name>
<gene>
    <name evidence="2" type="ORF">IC620_16460</name>
</gene>
<dbReference type="RefSeq" id="WP_191141186.1">
    <property type="nucleotide sequence ID" value="NZ_JACXAG020000011.1"/>
</dbReference>
<dbReference type="InterPro" id="IPR034660">
    <property type="entry name" value="DinB/YfiT-like"/>
</dbReference>
<evidence type="ECO:0000259" key="1">
    <source>
        <dbReference type="Pfam" id="PF12867"/>
    </source>
</evidence>
<dbReference type="Proteomes" id="UP000661691">
    <property type="component" value="Unassembled WGS sequence"/>
</dbReference>
<sequence length="150" mass="18042">MCKVFDIYYKQWLRTRKRTISYLECATDEMVELDLKDQYSFKEQILHILNWEIEMFQRVKGINDPLTIPSLENPINRMQLVDIIHSVTNRTRDRLLFLQDDFLDIEIPIDGAPTPFFEVLLDLLDHEAHHRGQIIYIFKLFNRALPNYEI</sequence>
<keyword evidence="3" id="KW-1185">Reference proteome</keyword>
<dbReference type="AlphaFoldDB" id="A0A926NIL3"/>
<dbReference type="EMBL" id="JACXAH010000049">
    <property type="protein sequence ID" value="MBD1373938.1"/>
    <property type="molecule type" value="Genomic_DNA"/>
</dbReference>
<feature type="domain" description="DinB-like" evidence="1">
    <location>
        <begin position="11"/>
        <end position="134"/>
    </location>
</feature>
<dbReference type="InterPro" id="IPR024775">
    <property type="entry name" value="DinB-like"/>
</dbReference>
<reference evidence="2" key="1">
    <citation type="submission" date="2020-09" db="EMBL/GenBank/DDBJ databases">
        <title>A novel bacterium of genus Hazenella, isolated from South China Sea.</title>
        <authorList>
            <person name="Huang H."/>
            <person name="Mo K."/>
            <person name="Hu Y."/>
        </authorList>
    </citation>
    <scope>NUCLEOTIDE SEQUENCE</scope>
    <source>
        <strain evidence="2">IB182357</strain>
    </source>
</reference>
<protein>
    <submittedName>
        <fullName evidence="2">DinB family protein</fullName>
    </submittedName>
</protein>
<dbReference type="SUPFAM" id="SSF109854">
    <property type="entry name" value="DinB/YfiT-like putative metalloenzymes"/>
    <property type="match status" value="1"/>
</dbReference>
<proteinExistence type="predicted"/>
<dbReference type="Pfam" id="PF12867">
    <property type="entry name" value="DinB_2"/>
    <property type="match status" value="1"/>
</dbReference>
<organism evidence="2 3">
    <name type="scientific">Polycladospora coralii</name>
    <dbReference type="NCBI Taxonomy" id="2771432"/>
    <lineage>
        <taxon>Bacteria</taxon>
        <taxon>Bacillati</taxon>
        <taxon>Bacillota</taxon>
        <taxon>Bacilli</taxon>
        <taxon>Bacillales</taxon>
        <taxon>Thermoactinomycetaceae</taxon>
        <taxon>Polycladospora</taxon>
    </lineage>
</organism>
<evidence type="ECO:0000313" key="3">
    <source>
        <dbReference type="Proteomes" id="UP000661691"/>
    </source>
</evidence>
<comment type="caution">
    <text evidence="2">The sequence shown here is derived from an EMBL/GenBank/DDBJ whole genome shotgun (WGS) entry which is preliminary data.</text>
</comment>
<dbReference type="Gene3D" id="1.20.120.450">
    <property type="entry name" value="dinb family like domain"/>
    <property type="match status" value="1"/>
</dbReference>
<evidence type="ECO:0000313" key="2">
    <source>
        <dbReference type="EMBL" id="MBD1373938.1"/>
    </source>
</evidence>